<organism evidence="1 2">
    <name type="scientific">Mycolicibacterium senegalense</name>
    <dbReference type="NCBI Taxonomy" id="1796"/>
    <lineage>
        <taxon>Bacteria</taxon>
        <taxon>Bacillati</taxon>
        <taxon>Actinomycetota</taxon>
        <taxon>Actinomycetes</taxon>
        <taxon>Mycobacteriales</taxon>
        <taxon>Mycobacteriaceae</taxon>
        <taxon>Mycolicibacterium</taxon>
    </lineage>
</organism>
<protein>
    <submittedName>
        <fullName evidence="1">Uncharacterized protein</fullName>
    </submittedName>
</protein>
<reference evidence="1 2" key="1">
    <citation type="submission" date="2018-06" db="EMBL/GenBank/DDBJ databases">
        <authorList>
            <consortium name="Pathogen Informatics"/>
            <person name="Doyle S."/>
        </authorList>
    </citation>
    <scope>NUCLEOTIDE SEQUENCE [LARGE SCALE GENOMIC DNA]</scope>
    <source>
        <strain evidence="1 2">NCTC4524</strain>
    </source>
</reference>
<dbReference type="AlphaFoldDB" id="A0A378T253"/>
<sequence>MVEQLAEEFGISEPTVRAYAAEFANTQRIIRRLDVWERESIVLACRRGGRRRWERELGVDVVRELLGEE</sequence>
<dbReference type="EMBL" id="UGQQ01000001">
    <property type="protein sequence ID" value="STZ53953.1"/>
    <property type="molecule type" value="Genomic_DNA"/>
</dbReference>
<dbReference type="RefSeq" id="WP_051752986.1">
    <property type="nucleotide sequence ID" value="NZ_CP081000.1"/>
</dbReference>
<accession>A0A378T253</accession>
<proteinExistence type="predicted"/>
<dbReference type="Proteomes" id="UP000254945">
    <property type="component" value="Unassembled WGS sequence"/>
</dbReference>
<evidence type="ECO:0000313" key="2">
    <source>
        <dbReference type="Proteomes" id="UP000254945"/>
    </source>
</evidence>
<evidence type="ECO:0000313" key="1">
    <source>
        <dbReference type="EMBL" id="STZ53953.1"/>
    </source>
</evidence>
<gene>
    <name evidence="1" type="ORF">NCTC4524_01580</name>
</gene>
<name>A0A378T253_9MYCO</name>